<accession>A0A8J2UII0</accession>
<evidence type="ECO:0000259" key="6">
    <source>
        <dbReference type="Pfam" id="PF08281"/>
    </source>
</evidence>
<dbReference type="InterPro" id="IPR013249">
    <property type="entry name" value="RNA_pol_sigma70_r4_t2"/>
</dbReference>
<dbReference type="SUPFAM" id="SSF88659">
    <property type="entry name" value="Sigma3 and sigma4 domains of RNA polymerase sigma factors"/>
    <property type="match status" value="1"/>
</dbReference>
<dbReference type="InterPro" id="IPR013325">
    <property type="entry name" value="RNA_pol_sigma_r2"/>
</dbReference>
<dbReference type="PANTHER" id="PTHR43133">
    <property type="entry name" value="RNA POLYMERASE ECF-TYPE SIGMA FACTO"/>
    <property type="match status" value="1"/>
</dbReference>
<dbReference type="InterPro" id="IPR039425">
    <property type="entry name" value="RNA_pol_sigma-70-like"/>
</dbReference>
<dbReference type="Pfam" id="PF08281">
    <property type="entry name" value="Sigma70_r4_2"/>
    <property type="match status" value="1"/>
</dbReference>
<evidence type="ECO:0000313" key="8">
    <source>
        <dbReference type="Proteomes" id="UP000607559"/>
    </source>
</evidence>
<dbReference type="PANTHER" id="PTHR43133:SF51">
    <property type="entry name" value="RNA POLYMERASE SIGMA FACTOR"/>
    <property type="match status" value="1"/>
</dbReference>
<comment type="caution">
    <text evidence="7">The sequence shown here is derived from an EMBL/GenBank/DDBJ whole genome shotgun (WGS) entry which is preliminary data.</text>
</comment>
<dbReference type="Gene3D" id="1.10.10.10">
    <property type="entry name" value="Winged helix-like DNA-binding domain superfamily/Winged helix DNA-binding domain"/>
    <property type="match status" value="1"/>
</dbReference>
<keyword evidence="3" id="KW-0731">Sigma factor</keyword>
<dbReference type="GO" id="GO:0016987">
    <property type="term" value="F:sigma factor activity"/>
    <property type="evidence" value="ECO:0007669"/>
    <property type="project" value="UniProtKB-KW"/>
</dbReference>
<name>A0A8J2UII0_9BACT</name>
<dbReference type="InterPro" id="IPR007627">
    <property type="entry name" value="RNA_pol_sigma70_r2"/>
</dbReference>
<dbReference type="NCBIfam" id="TIGR02937">
    <property type="entry name" value="sigma70-ECF"/>
    <property type="match status" value="1"/>
</dbReference>
<dbReference type="Proteomes" id="UP000607559">
    <property type="component" value="Unassembled WGS sequence"/>
</dbReference>
<feature type="domain" description="RNA polymerase sigma-70 region 2" evidence="5">
    <location>
        <begin position="34"/>
        <end position="100"/>
    </location>
</feature>
<feature type="domain" description="RNA polymerase sigma factor 70 region 4 type 2" evidence="6">
    <location>
        <begin position="130"/>
        <end position="182"/>
    </location>
</feature>
<keyword evidence="8" id="KW-1185">Reference proteome</keyword>
<sequence length="191" mass="22030">MNAKIAELELTEPILHDELVESCKRGDSRAFGELYQKYSKAMYNTSLRIVNHTGDAEDVLQEAFTDAFRSLEDFHYKSTFGAWLKRIVINKSINQLRKRKMDLIDIEKTNIGHLPEDDTPDENEIALRIEDIKKAVGLLPNGYRTVLTLYLFEGYDQEEIAEILQVSHATVRTQYMRAKQKLLQHLKQGAS</sequence>
<evidence type="ECO:0000256" key="3">
    <source>
        <dbReference type="ARBA" id="ARBA00023082"/>
    </source>
</evidence>
<reference evidence="7" key="1">
    <citation type="journal article" date="2014" name="Int. J. Syst. Evol. Microbiol.">
        <title>Complete genome sequence of Corynebacterium casei LMG S-19264T (=DSM 44701T), isolated from a smear-ripened cheese.</title>
        <authorList>
            <consortium name="US DOE Joint Genome Institute (JGI-PGF)"/>
            <person name="Walter F."/>
            <person name="Albersmeier A."/>
            <person name="Kalinowski J."/>
            <person name="Ruckert C."/>
        </authorList>
    </citation>
    <scope>NUCLEOTIDE SEQUENCE</scope>
    <source>
        <strain evidence="7">CGMCC 1.15448</strain>
    </source>
</reference>
<dbReference type="InterPro" id="IPR014284">
    <property type="entry name" value="RNA_pol_sigma-70_dom"/>
</dbReference>
<reference evidence="7" key="2">
    <citation type="submission" date="2020-09" db="EMBL/GenBank/DDBJ databases">
        <authorList>
            <person name="Sun Q."/>
            <person name="Zhou Y."/>
        </authorList>
    </citation>
    <scope>NUCLEOTIDE SEQUENCE</scope>
    <source>
        <strain evidence="7">CGMCC 1.15448</strain>
    </source>
</reference>
<keyword evidence="2" id="KW-0805">Transcription regulation</keyword>
<protein>
    <recommendedName>
        <fullName evidence="9">RNA polymerase sigma factor</fullName>
    </recommendedName>
</protein>
<comment type="similarity">
    <text evidence="1">Belongs to the sigma-70 factor family. ECF subfamily.</text>
</comment>
<dbReference type="GO" id="GO:0003677">
    <property type="term" value="F:DNA binding"/>
    <property type="evidence" value="ECO:0007669"/>
    <property type="project" value="InterPro"/>
</dbReference>
<evidence type="ECO:0000256" key="1">
    <source>
        <dbReference type="ARBA" id="ARBA00010641"/>
    </source>
</evidence>
<evidence type="ECO:0008006" key="9">
    <source>
        <dbReference type="Google" id="ProtNLM"/>
    </source>
</evidence>
<dbReference type="InterPro" id="IPR036388">
    <property type="entry name" value="WH-like_DNA-bd_sf"/>
</dbReference>
<evidence type="ECO:0000259" key="5">
    <source>
        <dbReference type="Pfam" id="PF04542"/>
    </source>
</evidence>
<organism evidence="7 8">
    <name type="scientific">Puia dinghuensis</name>
    <dbReference type="NCBI Taxonomy" id="1792502"/>
    <lineage>
        <taxon>Bacteria</taxon>
        <taxon>Pseudomonadati</taxon>
        <taxon>Bacteroidota</taxon>
        <taxon>Chitinophagia</taxon>
        <taxon>Chitinophagales</taxon>
        <taxon>Chitinophagaceae</taxon>
        <taxon>Puia</taxon>
    </lineage>
</organism>
<evidence type="ECO:0000313" key="7">
    <source>
        <dbReference type="EMBL" id="GGB21588.1"/>
    </source>
</evidence>
<dbReference type="GO" id="GO:0006352">
    <property type="term" value="P:DNA-templated transcription initiation"/>
    <property type="evidence" value="ECO:0007669"/>
    <property type="project" value="InterPro"/>
</dbReference>
<dbReference type="Pfam" id="PF04542">
    <property type="entry name" value="Sigma70_r2"/>
    <property type="match status" value="1"/>
</dbReference>
<gene>
    <name evidence="7" type="ORF">GCM10011511_51750</name>
</gene>
<evidence type="ECO:0000256" key="2">
    <source>
        <dbReference type="ARBA" id="ARBA00023015"/>
    </source>
</evidence>
<dbReference type="EMBL" id="BMJC01000006">
    <property type="protein sequence ID" value="GGB21588.1"/>
    <property type="molecule type" value="Genomic_DNA"/>
</dbReference>
<keyword evidence="4" id="KW-0804">Transcription</keyword>
<dbReference type="CDD" id="cd06171">
    <property type="entry name" value="Sigma70_r4"/>
    <property type="match status" value="1"/>
</dbReference>
<dbReference type="AlphaFoldDB" id="A0A8J2UII0"/>
<dbReference type="InterPro" id="IPR013324">
    <property type="entry name" value="RNA_pol_sigma_r3/r4-like"/>
</dbReference>
<dbReference type="Gene3D" id="1.10.1740.10">
    <property type="match status" value="1"/>
</dbReference>
<dbReference type="SUPFAM" id="SSF88946">
    <property type="entry name" value="Sigma2 domain of RNA polymerase sigma factors"/>
    <property type="match status" value="1"/>
</dbReference>
<evidence type="ECO:0000256" key="4">
    <source>
        <dbReference type="ARBA" id="ARBA00023163"/>
    </source>
</evidence>
<proteinExistence type="inferred from homology"/>